<evidence type="ECO:0000313" key="4">
    <source>
        <dbReference type="Proteomes" id="UP000799750"/>
    </source>
</evidence>
<proteinExistence type="predicted"/>
<organism evidence="3 4">
    <name type="scientific">Lophium mytilinum</name>
    <dbReference type="NCBI Taxonomy" id="390894"/>
    <lineage>
        <taxon>Eukaryota</taxon>
        <taxon>Fungi</taxon>
        <taxon>Dikarya</taxon>
        <taxon>Ascomycota</taxon>
        <taxon>Pezizomycotina</taxon>
        <taxon>Dothideomycetes</taxon>
        <taxon>Pleosporomycetidae</taxon>
        <taxon>Mytilinidiales</taxon>
        <taxon>Mytilinidiaceae</taxon>
        <taxon>Lophium</taxon>
    </lineage>
</organism>
<feature type="compositionally biased region" description="Basic and acidic residues" evidence="2">
    <location>
        <begin position="726"/>
        <end position="735"/>
    </location>
</feature>
<reference evidence="3" key="1">
    <citation type="journal article" date="2020" name="Stud. Mycol.">
        <title>101 Dothideomycetes genomes: a test case for predicting lifestyles and emergence of pathogens.</title>
        <authorList>
            <person name="Haridas S."/>
            <person name="Albert R."/>
            <person name="Binder M."/>
            <person name="Bloem J."/>
            <person name="Labutti K."/>
            <person name="Salamov A."/>
            <person name="Andreopoulos B."/>
            <person name="Baker S."/>
            <person name="Barry K."/>
            <person name="Bills G."/>
            <person name="Bluhm B."/>
            <person name="Cannon C."/>
            <person name="Castanera R."/>
            <person name="Culley D."/>
            <person name="Daum C."/>
            <person name="Ezra D."/>
            <person name="Gonzalez J."/>
            <person name="Henrissat B."/>
            <person name="Kuo A."/>
            <person name="Liang C."/>
            <person name="Lipzen A."/>
            <person name="Lutzoni F."/>
            <person name="Magnuson J."/>
            <person name="Mondo S."/>
            <person name="Nolan M."/>
            <person name="Ohm R."/>
            <person name="Pangilinan J."/>
            <person name="Park H.-J."/>
            <person name="Ramirez L."/>
            <person name="Alfaro M."/>
            <person name="Sun H."/>
            <person name="Tritt A."/>
            <person name="Yoshinaga Y."/>
            <person name="Zwiers L.-H."/>
            <person name="Turgeon B."/>
            <person name="Goodwin S."/>
            <person name="Spatafora J."/>
            <person name="Crous P."/>
            <person name="Grigoriev I."/>
        </authorList>
    </citation>
    <scope>NUCLEOTIDE SEQUENCE</scope>
    <source>
        <strain evidence="3">CBS 269.34</strain>
    </source>
</reference>
<feature type="compositionally biased region" description="Basic residues" evidence="2">
    <location>
        <begin position="158"/>
        <end position="175"/>
    </location>
</feature>
<dbReference type="EMBL" id="MU004181">
    <property type="protein sequence ID" value="KAF2502211.1"/>
    <property type="molecule type" value="Genomic_DNA"/>
</dbReference>
<keyword evidence="1" id="KW-0175">Coiled coil</keyword>
<feature type="compositionally biased region" description="Basic and acidic residues" evidence="2">
    <location>
        <begin position="343"/>
        <end position="353"/>
    </location>
</feature>
<feature type="compositionally biased region" description="Basic and acidic residues" evidence="2">
    <location>
        <begin position="684"/>
        <end position="696"/>
    </location>
</feature>
<protein>
    <submittedName>
        <fullName evidence="3">Uncharacterized protein</fullName>
    </submittedName>
</protein>
<feature type="region of interest" description="Disordered" evidence="2">
    <location>
        <begin position="302"/>
        <end position="353"/>
    </location>
</feature>
<feature type="compositionally biased region" description="Basic and acidic residues" evidence="2">
    <location>
        <begin position="176"/>
        <end position="195"/>
    </location>
</feature>
<name>A0A6A6RCD9_9PEZI</name>
<feature type="coiled-coil region" evidence="1">
    <location>
        <begin position="611"/>
        <end position="645"/>
    </location>
</feature>
<feature type="region of interest" description="Disordered" evidence="2">
    <location>
        <begin position="371"/>
        <end position="409"/>
    </location>
</feature>
<evidence type="ECO:0000313" key="3">
    <source>
        <dbReference type="EMBL" id="KAF2502211.1"/>
    </source>
</evidence>
<feature type="region of interest" description="Disordered" evidence="2">
    <location>
        <begin position="684"/>
        <end position="753"/>
    </location>
</feature>
<feature type="compositionally biased region" description="Basic residues" evidence="2">
    <location>
        <begin position="534"/>
        <end position="544"/>
    </location>
</feature>
<feature type="compositionally biased region" description="Acidic residues" evidence="2">
    <location>
        <begin position="697"/>
        <end position="709"/>
    </location>
</feature>
<feature type="region of interest" description="Disordered" evidence="2">
    <location>
        <begin position="448"/>
        <end position="470"/>
    </location>
</feature>
<keyword evidence="4" id="KW-1185">Reference proteome</keyword>
<feature type="region of interest" description="Disordered" evidence="2">
    <location>
        <begin position="498"/>
        <end position="580"/>
    </location>
</feature>
<accession>A0A6A6RCD9</accession>
<feature type="compositionally biased region" description="Polar residues" evidence="2">
    <location>
        <begin position="565"/>
        <end position="580"/>
    </location>
</feature>
<feature type="compositionally biased region" description="Low complexity" evidence="2">
    <location>
        <begin position="545"/>
        <end position="554"/>
    </location>
</feature>
<evidence type="ECO:0000256" key="1">
    <source>
        <dbReference type="SAM" id="Coils"/>
    </source>
</evidence>
<gene>
    <name evidence="3" type="ORF">BU16DRAFT_554284</name>
</gene>
<feature type="region of interest" description="Disordered" evidence="2">
    <location>
        <begin position="1"/>
        <end position="207"/>
    </location>
</feature>
<feature type="compositionally biased region" description="Basic and acidic residues" evidence="2">
    <location>
        <begin position="128"/>
        <end position="143"/>
    </location>
</feature>
<feature type="compositionally biased region" description="Basic and acidic residues" evidence="2">
    <location>
        <begin position="84"/>
        <end position="93"/>
    </location>
</feature>
<dbReference type="Proteomes" id="UP000799750">
    <property type="component" value="Unassembled WGS sequence"/>
</dbReference>
<dbReference type="OrthoDB" id="5428925at2759"/>
<evidence type="ECO:0000256" key="2">
    <source>
        <dbReference type="SAM" id="MobiDB-lite"/>
    </source>
</evidence>
<dbReference type="AlphaFoldDB" id="A0A6A6RCD9"/>
<sequence length="753" mass="82856">MVRPESASAAPSQQHAQDLKLAPLERSSWKAGAIRRGQLKISGPIPLTTEEEDELLTAKRNTDPFPQRADSLSAAQRLLHKKSLHADRAREETAPASDVQQQDTASPSPPALRHKRSSTAIRDISVMQREHPEPNLSKPEQHRNPAPSPTADEMAVPQKRRKSGLRSVFRKMFGRRGKDEIKRESVARHGYHRSDPGVLSAVQNRSRENANAIRARSKSSLSVRDQRISDLPVRELRPLNPLGAHLPFPMNVNAPEESSPSHEYLTFEHPTVRRRRATLPSVVLSHSEVAALSAIWSATGARVKPGEDRPPEDSIPSPEIGIALSSPTHAKRRSRSAGALRELSTRQESIPRRRSAEIRYWRTSGADRSVSVYSTTTPRPTTGDDTNTDNVPTESIEKEPSFSSPPNQTSVPGILAVDEKFPEHDPLNLSPTSPPFEVNFGALNSSFSESHDEDAEREMPADSPAPSLAPVKLEDRVQRLESGMHVLEQSLHRLTGRSHRQTIILENAPKGRRATSASTIRDDEDSRPPSMKSLKSKPQSRKSSGKSSAEALALKADDELPAGTTFLTSPSSTHSMRTTSAPLPFHTQAELQPNATQPSPADQIAAVSTILRHERAARKALEQTVLALQREVAELRAILQQTRIAYPTPSPDGILGTHEVEQVPTPRAHRDWRDTVRDERGMGKERVVSRFSRSESEGGDDADEEDEGMGLDTGSEVTSPDVWATPKEEGSREFFGRPGGGGVRRDAGEDEMF</sequence>
<feature type="compositionally biased region" description="Low complexity" evidence="2">
    <location>
        <begin position="371"/>
        <end position="393"/>
    </location>
</feature>
<feature type="compositionally biased region" description="Low complexity" evidence="2">
    <location>
        <begin position="1"/>
        <end position="16"/>
    </location>
</feature>